<dbReference type="RefSeq" id="XP_030754981.1">
    <property type="nucleotide sequence ID" value="XM_030899121.1"/>
</dbReference>
<gene>
    <name evidence="14" type="primary">LOC115881578</name>
</gene>
<evidence type="ECO:0000256" key="1">
    <source>
        <dbReference type="ARBA" id="ARBA00008645"/>
    </source>
</evidence>
<evidence type="ECO:0000256" key="9">
    <source>
        <dbReference type="ARBA" id="ARBA00048504"/>
    </source>
</evidence>
<comment type="catalytic activity">
    <reaction evidence="10">
        <text>1-octadecanoyl-2-(9Z-octadecenoyl)-sn-glycerol + H2O = 2-(9Z-octadecenoyl)-glycerol + octadecanoate + H(+)</text>
        <dbReference type="Rhea" id="RHEA:77103"/>
        <dbReference type="ChEBI" id="CHEBI:15377"/>
        <dbReference type="ChEBI" id="CHEBI:15378"/>
        <dbReference type="ChEBI" id="CHEBI:25629"/>
        <dbReference type="ChEBI" id="CHEBI:73990"/>
        <dbReference type="ChEBI" id="CHEBI:75468"/>
    </reaction>
</comment>
<dbReference type="Pfam" id="PF00561">
    <property type="entry name" value="Abhydrolase_1"/>
    <property type="match status" value="2"/>
</dbReference>
<evidence type="ECO:0000256" key="6">
    <source>
        <dbReference type="ARBA" id="ARBA00043742"/>
    </source>
</evidence>
<organism evidence="13 14">
    <name type="scientific">Sitophilus oryzae</name>
    <name type="common">Rice weevil</name>
    <name type="synonym">Curculio oryzae</name>
    <dbReference type="NCBI Taxonomy" id="7048"/>
    <lineage>
        <taxon>Eukaryota</taxon>
        <taxon>Metazoa</taxon>
        <taxon>Ecdysozoa</taxon>
        <taxon>Arthropoda</taxon>
        <taxon>Hexapoda</taxon>
        <taxon>Insecta</taxon>
        <taxon>Pterygota</taxon>
        <taxon>Neoptera</taxon>
        <taxon>Endopterygota</taxon>
        <taxon>Coleoptera</taxon>
        <taxon>Polyphaga</taxon>
        <taxon>Cucujiformia</taxon>
        <taxon>Curculionidae</taxon>
        <taxon>Dryophthorinae</taxon>
        <taxon>Sitophilus</taxon>
    </lineage>
</organism>
<dbReference type="AlphaFoldDB" id="A0A6J2XVA8"/>
<dbReference type="GeneID" id="115881578"/>
<comment type="catalytic activity">
    <reaction evidence="6">
        <text>a 1,3-diacyl-sn-glycerol + H2O = a 1-acyl-sn-glycerol + a fatty acid + H(+)</text>
        <dbReference type="Rhea" id="RHEA:38503"/>
        <dbReference type="ChEBI" id="CHEBI:15377"/>
        <dbReference type="ChEBI" id="CHEBI:15378"/>
        <dbReference type="ChEBI" id="CHEBI:28868"/>
        <dbReference type="ChEBI" id="CHEBI:64683"/>
        <dbReference type="ChEBI" id="CHEBI:77272"/>
    </reaction>
</comment>
<comment type="catalytic activity">
    <reaction evidence="5">
        <text>a 1,2-diacyl-sn-glycerol + H2O = a 2-acylglycerol + a fatty acid + H(+)</text>
        <dbReference type="Rhea" id="RHEA:33275"/>
        <dbReference type="ChEBI" id="CHEBI:15377"/>
        <dbReference type="ChEBI" id="CHEBI:15378"/>
        <dbReference type="ChEBI" id="CHEBI:17389"/>
        <dbReference type="ChEBI" id="CHEBI:17815"/>
        <dbReference type="ChEBI" id="CHEBI:28868"/>
        <dbReference type="EC" id="3.1.1.116"/>
    </reaction>
</comment>
<evidence type="ECO:0000259" key="12">
    <source>
        <dbReference type="Pfam" id="PF00561"/>
    </source>
</evidence>
<dbReference type="PRINTS" id="PR00412">
    <property type="entry name" value="EPOXHYDRLASE"/>
</dbReference>
<evidence type="ECO:0000313" key="13">
    <source>
        <dbReference type="Proteomes" id="UP000504635"/>
    </source>
</evidence>
<reference evidence="14" key="1">
    <citation type="submission" date="2025-08" db="UniProtKB">
        <authorList>
            <consortium name="RefSeq"/>
        </authorList>
    </citation>
    <scope>IDENTIFICATION</scope>
    <source>
        <tissue evidence="14">Gonads</tissue>
    </source>
</reference>
<dbReference type="InterPro" id="IPR029058">
    <property type="entry name" value="AB_hydrolase_fold"/>
</dbReference>
<dbReference type="InParanoid" id="A0A6J2XVA8"/>
<comment type="catalytic activity">
    <reaction evidence="8">
        <text>1-octadecanoyl-2-(4Z,7Z,10Z,13Z,16Z,19Z-docosahexaenoyl)-sn-glycerol + H2O = 2-(4Z,7Z,10Z,13Z,16Z,19Z-docosahexaenoyl)-glycerol + octadecanoate + H(+)</text>
        <dbReference type="Rhea" id="RHEA:77107"/>
        <dbReference type="ChEBI" id="CHEBI:15377"/>
        <dbReference type="ChEBI" id="CHEBI:15378"/>
        <dbReference type="ChEBI" id="CHEBI:25629"/>
        <dbReference type="ChEBI" id="CHEBI:77129"/>
        <dbReference type="ChEBI" id="CHEBI:186738"/>
    </reaction>
</comment>
<comment type="catalytic activity">
    <reaction evidence="9">
        <text>1,2-didecanoylglycerol + H2O = decanoylglycerol + decanoate + H(+)</text>
        <dbReference type="Rhea" id="RHEA:48596"/>
        <dbReference type="ChEBI" id="CHEBI:11152"/>
        <dbReference type="ChEBI" id="CHEBI:15377"/>
        <dbReference type="ChEBI" id="CHEBI:15378"/>
        <dbReference type="ChEBI" id="CHEBI:27689"/>
        <dbReference type="ChEBI" id="CHEBI:90605"/>
    </reaction>
</comment>
<keyword evidence="2" id="KW-0378">Hydrolase</keyword>
<evidence type="ECO:0000256" key="7">
    <source>
        <dbReference type="ARBA" id="ARBA00044064"/>
    </source>
</evidence>
<dbReference type="EC" id="3.1.1.116" evidence="3"/>
<feature type="domain" description="AB hydrolase-1" evidence="12">
    <location>
        <begin position="52"/>
        <end position="174"/>
    </location>
</feature>
<dbReference type="GO" id="GO:0005739">
    <property type="term" value="C:mitochondrion"/>
    <property type="evidence" value="ECO:0007669"/>
    <property type="project" value="TreeGrafter"/>
</dbReference>
<feature type="domain" description="AB hydrolase-1" evidence="12">
    <location>
        <begin position="320"/>
        <end position="561"/>
    </location>
</feature>
<name>A0A6J2XVA8_SITOR</name>
<dbReference type="Proteomes" id="UP000504635">
    <property type="component" value="Unplaced"/>
</dbReference>
<dbReference type="PRINTS" id="PR00111">
    <property type="entry name" value="ABHYDROLASE"/>
</dbReference>
<dbReference type="InterPro" id="IPR000073">
    <property type="entry name" value="AB_hydrolase_1"/>
</dbReference>
<evidence type="ECO:0000256" key="3">
    <source>
        <dbReference type="ARBA" id="ARBA00026104"/>
    </source>
</evidence>
<comment type="catalytic activity">
    <reaction evidence="11">
        <text>1-octadecanoyl-2-(5Z,8Z,11Z,14Z-eicosatetraenoyl)-sn-glycerol + H2O = 2-(5Z,8Z,11Z,14Z-eicosatetraenoyl)-glycerol + octadecanoate + H(+)</text>
        <dbReference type="Rhea" id="RHEA:38507"/>
        <dbReference type="ChEBI" id="CHEBI:15377"/>
        <dbReference type="ChEBI" id="CHEBI:15378"/>
        <dbReference type="ChEBI" id="CHEBI:25629"/>
        <dbReference type="ChEBI" id="CHEBI:52392"/>
        <dbReference type="ChEBI" id="CHEBI:75728"/>
    </reaction>
</comment>
<dbReference type="GO" id="GO:0052689">
    <property type="term" value="F:carboxylic ester hydrolase activity"/>
    <property type="evidence" value="ECO:0007669"/>
    <property type="project" value="TreeGrafter"/>
</dbReference>
<evidence type="ECO:0000256" key="10">
    <source>
        <dbReference type="ARBA" id="ARBA00048513"/>
    </source>
</evidence>
<dbReference type="PANTHER" id="PTHR46118:SF4">
    <property type="entry name" value="PROTEIN ABHD11"/>
    <property type="match status" value="1"/>
</dbReference>
<dbReference type="KEGG" id="soy:115881578"/>
<dbReference type="InterPro" id="IPR000639">
    <property type="entry name" value="Epox_hydrolase-like"/>
</dbReference>
<protein>
    <recommendedName>
        <fullName evidence="7">sn-1-specific diacylglycerol lipase ABHD11</fullName>
        <ecNumber evidence="3">3.1.1.116</ecNumber>
    </recommendedName>
    <alternativeName>
        <fullName evidence="4">Alpha/beta hydrolase domain-containing protein 11</fullName>
    </alternativeName>
</protein>
<dbReference type="Gene3D" id="3.40.50.1820">
    <property type="entry name" value="alpha/beta hydrolase"/>
    <property type="match status" value="2"/>
</dbReference>
<dbReference type="PANTHER" id="PTHR46118">
    <property type="entry name" value="PROTEIN ABHD11"/>
    <property type="match status" value="1"/>
</dbReference>
<dbReference type="OrthoDB" id="8119704at2759"/>
<evidence type="ECO:0000256" key="8">
    <source>
        <dbReference type="ARBA" id="ARBA00048283"/>
    </source>
</evidence>
<evidence type="ECO:0000256" key="5">
    <source>
        <dbReference type="ARBA" id="ARBA00043667"/>
    </source>
</evidence>
<proteinExistence type="inferred from homology"/>
<comment type="similarity">
    <text evidence="1">Belongs to the AB hydrolase superfamily.</text>
</comment>
<evidence type="ECO:0000256" key="4">
    <source>
        <dbReference type="ARBA" id="ARBA00042703"/>
    </source>
</evidence>
<evidence type="ECO:0000313" key="14">
    <source>
        <dbReference type="RefSeq" id="XP_030754981.1"/>
    </source>
</evidence>
<keyword evidence="13" id="KW-1185">Reference proteome</keyword>
<dbReference type="SUPFAM" id="SSF53474">
    <property type="entry name" value="alpha/beta-Hydrolases"/>
    <property type="match status" value="2"/>
</dbReference>
<accession>A0A6J2XVA8</accession>
<evidence type="ECO:0000256" key="2">
    <source>
        <dbReference type="ARBA" id="ARBA00022801"/>
    </source>
</evidence>
<sequence>MLSNRFIFKLLKSPHILNRYSANYSSSCELSAPLKLSFAAYETAADTSSESPFVILHGLFGSKQNWTSLSKAYHQQTSPRRKVIALDLRNHGDSPHTSQHSYEYLAEDVQHFLRDHGIEKIALMGHSMGGRCAMLFALQYPELVEKLIIVDISPVTTSPNLHELPNLFNFMNSVKMPENIPLSQARNIVDKQLSEYILDKSLRAFLLTNLIQTDQQRYKWRINIPALLSNFQNIARFPPIEDLLYEGNTLFIGGAKSDYIESILQKMRVQNSCRILFNLIINRNKGKLVSFENSKNVTDLAYASYQSTDTSLQELNKKSPPLVLVHGLLGSKGNFHGLCKRYHEGSDPKRDVFAVDLRNHGDSAHIPGNTYDDLVMDIVKFLQTMHLKKVSLIGHDIGGRVGMLFALKYPELVERLVVTDVSPISTSHNFKAIPEVLKALKTLQFPKNLGLPQAKALVASHLAKLVKDKGLMAFVLTNLVQTAEGSYIWRFNLKMLLEYFDELASFPDLHNIIFEGPVLFIGGSKSDYIQKSDYPKILKLFPNAELKYIEGAGHWVHSEKPNDFLKLTLDFLNQKNR</sequence>
<evidence type="ECO:0000256" key="11">
    <source>
        <dbReference type="ARBA" id="ARBA00048919"/>
    </source>
</evidence>